<evidence type="ECO:0000313" key="1">
    <source>
        <dbReference type="EMBL" id="KAK4790173.1"/>
    </source>
</evidence>
<name>A0AAN7R8V9_TRANT</name>
<accession>A0AAN7R8V9</accession>
<proteinExistence type="predicted"/>
<organism evidence="1 2">
    <name type="scientific">Trapa natans</name>
    <name type="common">Water chestnut</name>
    <dbReference type="NCBI Taxonomy" id="22666"/>
    <lineage>
        <taxon>Eukaryota</taxon>
        <taxon>Viridiplantae</taxon>
        <taxon>Streptophyta</taxon>
        <taxon>Embryophyta</taxon>
        <taxon>Tracheophyta</taxon>
        <taxon>Spermatophyta</taxon>
        <taxon>Magnoliopsida</taxon>
        <taxon>eudicotyledons</taxon>
        <taxon>Gunneridae</taxon>
        <taxon>Pentapetalae</taxon>
        <taxon>rosids</taxon>
        <taxon>malvids</taxon>
        <taxon>Myrtales</taxon>
        <taxon>Lythraceae</taxon>
        <taxon>Trapa</taxon>
    </lineage>
</organism>
<sequence>IFLYQPWKLEKRSDLISQMGSNNNNNAANARASRLLLLLFALLLLFISGTQGRVLQSPAMQISGGARSCSHRLVKELGSRLGDLGDLPRSLIASGDRVAPGGPDPPHHS</sequence>
<dbReference type="EMBL" id="JAXQNO010000010">
    <property type="protein sequence ID" value="KAK4790173.1"/>
    <property type="molecule type" value="Genomic_DNA"/>
</dbReference>
<evidence type="ECO:0000313" key="2">
    <source>
        <dbReference type="Proteomes" id="UP001346149"/>
    </source>
</evidence>
<dbReference type="AlphaFoldDB" id="A0AAN7R8V9"/>
<gene>
    <name evidence="1" type="ORF">SAY86_017477</name>
</gene>
<protein>
    <submittedName>
        <fullName evidence="1">Uncharacterized protein</fullName>
    </submittedName>
</protein>
<feature type="non-terminal residue" evidence="1">
    <location>
        <position position="1"/>
    </location>
</feature>
<comment type="caution">
    <text evidence="1">The sequence shown here is derived from an EMBL/GenBank/DDBJ whole genome shotgun (WGS) entry which is preliminary data.</text>
</comment>
<dbReference type="Proteomes" id="UP001346149">
    <property type="component" value="Unassembled WGS sequence"/>
</dbReference>
<keyword evidence="2" id="KW-1185">Reference proteome</keyword>
<reference evidence="1 2" key="1">
    <citation type="journal article" date="2023" name="Hortic Res">
        <title>Pangenome of water caltrop reveals structural variations and asymmetric subgenome divergence after allopolyploidization.</title>
        <authorList>
            <person name="Zhang X."/>
            <person name="Chen Y."/>
            <person name="Wang L."/>
            <person name="Yuan Y."/>
            <person name="Fang M."/>
            <person name="Shi L."/>
            <person name="Lu R."/>
            <person name="Comes H.P."/>
            <person name="Ma Y."/>
            <person name="Chen Y."/>
            <person name="Huang G."/>
            <person name="Zhou Y."/>
            <person name="Zheng Z."/>
            <person name="Qiu Y."/>
        </authorList>
    </citation>
    <scope>NUCLEOTIDE SEQUENCE [LARGE SCALE GENOMIC DNA]</scope>
    <source>
        <strain evidence="1">F231</strain>
    </source>
</reference>